<keyword evidence="3" id="KW-1185">Reference proteome</keyword>
<evidence type="ECO:0000313" key="3">
    <source>
        <dbReference type="Proteomes" id="UP000006911"/>
    </source>
</evidence>
<sequence length="36" mass="3950">MSGYQTLPMSREELNTILGSAAPRRGAEGWGRERGD</sequence>
<feature type="region of interest" description="Disordered" evidence="1">
    <location>
        <begin position="16"/>
        <end position="36"/>
    </location>
</feature>
<dbReference type="HOGENOM" id="CLU_3360023_0_0_1"/>
<dbReference type="AlphaFoldDB" id="D5GKN0"/>
<evidence type="ECO:0000256" key="1">
    <source>
        <dbReference type="SAM" id="MobiDB-lite"/>
    </source>
</evidence>
<dbReference type="RefSeq" id="XP_002840882.1">
    <property type="nucleotide sequence ID" value="XM_002840836.1"/>
</dbReference>
<dbReference type="EMBL" id="FN430340">
    <property type="protein sequence ID" value="CAZ85073.1"/>
    <property type="molecule type" value="Genomic_DNA"/>
</dbReference>
<name>D5GKN0_TUBMM</name>
<dbReference type="InParanoid" id="D5GKN0"/>
<proteinExistence type="predicted"/>
<organism evidence="2 3">
    <name type="scientific">Tuber melanosporum (strain Mel28)</name>
    <name type="common">Perigord black truffle</name>
    <dbReference type="NCBI Taxonomy" id="656061"/>
    <lineage>
        <taxon>Eukaryota</taxon>
        <taxon>Fungi</taxon>
        <taxon>Dikarya</taxon>
        <taxon>Ascomycota</taxon>
        <taxon>Pezizomycotina</taxon>
        <taxon>Pezizomycetes</taxon>
        <taxon>Pezizales</taxon>
        <taxon>Tuberaceae</taxon>
        <taxon>Tuber</taxon>
    </lineage>
</organism>
<dbReference type="GeneID" id="9184735"/>
<gene>
    <name evidence="2" type="ORF">GSTUM_00009653001</name>
</gene>
<protein>
    <submittedName>
        <fullName evidence="2">(Perigord truffle) hypothetical protein</fullName>
    </submittedName>
</protein>
<reference evidence="2 3" key="1">
    <citation type="journal article" date="2010" name="Nature">
        <title>Perigord black truffle genome uncovers evolutionary origins and mechanisms of symbiosis.</title>
        <authorList>
            <person name="Martin F."/>
            <person name="Kohler A."/>
            <person name="Murat C."/>
            <person name="Balestrini R."/>
            <person name="Coutinho P.M."/>
            <person name="Jaillon O."/>
            <person name="Montanini B."/>
            <person name="Morin E."/>
            <person name="Noel B."/>
            <person name="Percudani R."/>
            <person name="Porcel B."/>
            <person name="Rubini A."/>
            <person name="Amicucci A."/>
            <person name="Amselem J."/>
            <person name="Anthouard V."/>
            <person name="Arcioni S."/>
            <person name="Artiguenave F."/>
            <person name="Aury J.M."/>
            <person name="Ballario P."/>
            <person name="Bolchi A."/>
            <person name="Brenna A."/>
            <person name="Brun A."/>
            <person name="Buee M."/>
            <person name="Cantarel B."/>
            <person name="Chevalier G."/>
            <person name="Couloux A."/>
            <person name="Da Silva C."/>
            <person name="Denoeud F."/>
            <person name="Duplessis S."/>
            <person name="Ghignone S."/>
            <person name="Hilselberger B."/>
            <person name="Iotti M."/>
            <person name="Marcais B."/>
            <person name="Mello A."/>
            <person name="Miranda M."/>
            <person name="Pacioni G."/>
            <person name="Quesneville H."/>
            <person name="Riccioni C."/>
            <person name="Ruotolo R."/>
            <person name="Splivallo R."/>
            <person name="Stocchi V."/>
            <person name="Tisserant E."/>
            <person name="Viscomi A.R."/>
            <person name="Zambonelli A."/>
            <person name="Zampieri E."/>
            <person name="Henrissat B."/>
            <person name="Lebrun M.H."/>
            <person name="Paolocci F."/>
            <person name="Bonfante P."/>
            <person name="Ottonello S."/>
            <person name="Wincker P."/>
        </authorList>
    </citation>
    <scope>NUCLEOTIDE SEQUENCE [LARGE SCALE GENOMIC DNA]</scope>
    <source>
        <strain evidence="2 3">Mel28</strain>
    </source>
</reference>
<feature type="compositionally biased region" description="Basic and acidic residues" evidence="1">
    <location>
        <begin position="25"/>
        <end position="36"/>
    </location>
</feature>
<evidence type="ECO:0000313" key="2">
    <source>
        <dbReference type="EMBL" id="CAZ85073.1"/>
    </source>
</evidence>
<dbReference type="KEGG" id="tml:GSTUM_00009653001"/>
<dbReference type="Proteomes" id="UP000006911">
    <property type="component" value="Unassembled WGS sequence"/>
</dbReference>
<accession>D5GKN0</accession>